<dbReference type="KEGG" id="fli:Fleli_2837"/>
<dbReference type="Proteomes" id="UP000006054">
    <property type="component" value="Chromosome"/>
</dbReference>
<evidence type="ECO:0008006" key="3">
    <source>
        <dbReference type="Google" id="ProtNLM"/>
    </source>
</evidence>
<dbReference type="OrthoDB" id="966005at2"/>
<evidence type="ECO:0000313" key="2">
    <source>
        <dbReference type="Proteomes" id="UP000006054"/>
    </source>
</evidence>
<sequence length="177" mass="20213" precursor="true">MHLFFKSLSFLCLTVLFFNTPIEVFSQSKKISKNTIYVEGAGVGGYGSINYERICFLPTHSISKIGIAFRLGASTYYLNDYTNTFNPQLIFPIGVHLLYGKNSKIEVGAGQTITSFIQANTHNFQPERDINNHTYFVVGYRYQKDESGLMFRVAYTPLLIFNKYYKRWGGIAVGYTF</sequence>
<evidence type="ECO:0000313" key="1">
    <source>
        <dbReference type="EMBL" id="AFM05190.1"/>
    </source>
</evidence>
<reference evidence="2" key="1">
    <citation type="submission" date="2012-06" db="EMBL/GenBank/DDBJ databases">
        <title>The complete genome of Flexibacter litoralis DSM 6794.</title>
        <authorList>
            <person name="Lucas S."/>
            <person name="Copeland A."/>
            <person name="Lapidus A."/>
            <person name="Glavina del Rio T."/>
            <person name="Dalin E."/>
            <person name="Tice H."/>
            <person name="Bruce D."/>
            <person name="Goodwin L."/>
            <person name="Pitluck S."/>
            <person name="Peters L."/>
            <person name="Ovchinnikova G."/>
            <person name="Lu M."/>
            <person name="Kyrpides N."/>
            <person name="Mavromatis K."/>
            <person name="Ivanova N."/>
            <person name="Brettin T."/>
            <person name="Detter J.C."/>
            <person name="Han C."/>
            <person name="Larimer F."/>
            <person name="Land M."/>
            <person name="Hauser L."/>
            <person name="Markowitz V."/>
            <person name="Cheng J.-F."/>
            <person name="Hugenholtz P."/>
            <person name="Woyke T."/>
            <person name="Wu D."/>
            <person name="Spring S."/>
            <person name="Lang E."/>
            <person name="Kopitz M."/>
            <person name="Brambilla E."/>
            <person name="Klenk H.-P."/>
            <person name="Eisen J.A."/>
        </authorList>
    </citation>
    <scope>NUCLEOTIDE SEQUENCE [LARGE SCALE GENOMIC DNA]</scope>
    <source>
        <strain evidence="2">ATCC 23117 / DSM 6794 / NBRC 15988 / NCIMB 1366 / Sio-4</strain>
    </source>
</reference>
<organism evidence="1 2">
    <name type="scientific">Bernardetia litoralis (strain ATCC 23117 / DSM 6794 / NBRC 15988 / NCIMB 1366 / Fx l1 / Sio-4)</name>
    <name type="common">Flexibacter litoralis</name>
    <dbReference type="NCBI Taxonomy" id="880071"/>
    <lineage>
        <taxon>Bacteria</taxon>
        <taxon>Pseudomonadati</taxon>
        <taxon>Bacteroidota</taxon>
        <taxon>Cytophagia</taxon>
        <taxon>Cytophagales</taxon>
        <taxon>Bernardetiaceae</taxon>
        <taxon>Bernardetia</taxon>
    </lineage>
</organism>
<dbReference type="HOGENOM" id="CLU_1516576_0_0_10"/>
<dbReference type="AlphaFoldDB" id="I4AMK5"/>
<dbReference type="EMBL" id="CP003345">
    <property type="protein sequence ID" value="AFM05190.1"/>
    <property type="molecule type" value="Genomic_DNA"/>
</dbReference>
<dbReference type="STRING" id="880071.Fleli_2837"/>
<proteinExistence type="predicted"/>
<dbReference type="eggNOG" id="ENOG50315YE">
    <property type="taxonomic scope" value="Bacteria"/>
</dbReference>
<protein>
    <recommendedName>
        <fullName evidence="3">Outer membrane protein beta-barrel domain-containing protein</fullName>
    </recommendedName>
</protein>
<name>I4AMK5_BERLS</name>
<gene>
    <name evidence="1" type="ordered locus">Fleli_2837</name>
</gene>
<keyword evidence="2" id="KW-1185">Reference proteome</keyword>
<dbReference type="RefSeq" id="WP_014798624.1">
    <property type="nucleotide sequence ID" value="NC_018018.1"/>
</dbReference>
<accession>I4AMK5</accession>